<reference evidence="1" key="1">
    <citation type="submission" date="2015-10" db="EMBL/GenBank/DDBJ databases">
        <authorList>
            <person name="Gilbert D.G."/>
        </authorList>
    </citation>
    <scope>NUCLEOTIDE SEQUENCE</scope>
    <source>
        <strain evidence="1">Phyl III-seqv23</strain>
    </source>
</reference>
<protein>
    <submittedName>
        <fullName evidence="1">Uncharacterized protein</fullName>
    </submittedName>
</protein>
<accession>A0A0S4UL26</accession>
<name>A0A0S4UL26_RALSL</name>
<dbReference type="AlphaFoldDB" id="A0A0S4UL26"/>
<organism evidence="1">
    <name type="scientific">Ralstonia solanacearum</name>
    <name type="common">Pseudomonas solanacearum</name>
    <dbReference type="NCBI Taxonomy" id="305"/>
    <lineage>
        <taxon>Bacteria</taxon>
        <taxon>Pseudomonadati</taxon>
        <taxon>Pseudomonadota</taxon>
        <taxon>Betaproteobacteria</taxon>
        <taxon>Burkholderiales</taxon>
        <taxon>Burkholderiaceae</taxon>
        <taxon>Ralstonia</taxon>
        <taxon>Ralstonia solanacearum species complex</taxon>
    </lineage>
</organism>
<sequence length="55" mass="6577">MSEGLFRETGRNAHRLLWPALLTRPAFFHHAHRFAMKDPANVGPRNRKCDWTWFK</sequence>
<gene>
    <name evidence="1" type="ORF">RUN1744_v1_280038</name>
</gene>
<dbReference type="EMBL" id="LN899823">
    <property type="protein sequence ID" value="CUV22939.1"/>
    <property type="molecule type" value="Genomic_DNA"/>
</dbReference>
<proteinExistence type="predicted"/>
<evidence type="ECO:0000313" key="1">
    <source>
        <dbReference type="EMBL" id="CUV22939.1"/>
    </source>
</evidence>